<keyword evidence="3" id="KW-1185">Reference proteome</keyword>
<dbReference type="GeneID" id="29119168"/>
<feature type="non-terminal residue" evidence="2">
    <location>
        <position position="175"/>
    </location>
</feature>
<protein>
    <submittedName>
        <fullName evidence="2">Heterokaryon incompatibility</fullName>
    </submittedName>
</protein>
<proteinExistence type="predicted"/>
<feature type="non-terminal residue" evidence="2">
    <location>
        <position position="1"/>
    </location>
</feature>
<dbReference type="InterPro" id="IPR052895">
    <property type="entry name" value="HetReg/Transcr_Mod"/>
</dbReference>
<dbReference type="EMBL" id="KV441498">
    <property type="protein sequence ID" value="OAG14716.1"/>
    <property type="molecule type" value="Genomic_DNA"/>
</dbReference>
<evidence type="ECO:0000313" key="2">
    <source>
        <dbReference type="EMBL" id="OAG14716.1"/>
    </source>
</evidence>
<dbReference type="Proteomes" id="UP000077248">
    <property type="component" value="Unassembled WGS sequence"/>
</dbReference>
<dbReference type="InterPro" id="IPR010730">
    <property type="entry name" value="HET"/>
</dbReference>
<gene>
    <name evidence="2" type="ORF">CC77DRAFT_900427</name>
</gene>
<dbReference type="STRING" id="5599.A0A177D5C9"/>
<dbReference type="PANTHER" id="PTHR24148:SF64">
    <property type="entry name" value="HETEROKARYON INCOMPATIBILITY DOMAIN-CONTAINING PROTEIN"/>
    <property type="match status" value="1"/>
</dbReference>
<reference evidence="2 3" key="1">
    <citation type="submission" date="2016-05" db="EMBL/GenBank/DDBJ databases">
        <title>Comparative analysis of secretome profiles of manganese(II)-oxidizing ascomycete fungi.</title>
        <authorList>
            <consortium name="DOE Joint Genome Institute"/>
            <person name="Zeiner C.A."/>
            <person name="Purvine S.O."/>
            <person name="Zink E.M."/>
            <person name="Wu S."/>
            <person name="Pasa-Tolic L."/>
            <person name="Chaput D.L."/>
            <person name="Haridas S."/>
            <person name="Grigoriev I.V."/>
            <person name="Santelli C.M."/>
            <person name="Hansel C.M."/>
        </authorList>
    </citation>
    <scope>NUCLEOTIDE SEQUENCE [LARGE SCALE GENOMIC DNA]</scope>
    <source>
        <strain evidence="2 3">SRC1lrK2f</strain>
    </source>
</reference>
<dbReference type="AlphaFoldDB" id="A0A177D5C9"/>
<organism evidence="2 3">
    <name type="scientific">Alternaria alternata</name>
    <name type="common">Alternaria rot fungus</name>
    <name type="synonym">Torula alternata</name>
    <dbReference type="NCBI Taxonomy" id="5599"/>
    <lineage>
        <taxon>Eukaryota</taxon>
        <taxon>Fungi</taxon>
        <taxon>Dikarya</taxon>
        <taxon>Ascomycota</taxon>
        <taxon>Pezizomycotina</taxon>
        <taxon>Dothideomycetes</taxon>
        <taxon>Pleosporomycetidae</taxon>
        <taxon>Pleosporales</taxon>
        <taxon>Pleosporineae</taxon>
        <taxon>Pleosporaceae</taxon>
        <taxon>Alternaria</taxon>
        <taxon>Alternaria sect. Alternaria</taxon>
        <taxon>Alternaria alternata complex</taxon>
    </lineage>
</organism>
<evidence type="ECO:0000259" key="1">
    <source>
        <dbReference type="Pfam" id="PF06985"/>
    </source>
</evidence>
<dbReference type="OMA" id="THFRIRQ"/>
<name>A0A177D5C9_ALTAL</name>
<sequence>EDPIEIILETFDLDSNTEFKALSYVWGDATSPCEIICNGHKKPITRNLWDVLSQLRKQKFGCRMWVDAVCINQKDEEEKSFQVAMMRDIYKRAAKVIFWLGEQESYDKDAVRLMRGFLERYPPQLDMEPHRGKTLEELGLSSIDRGWTGWASLFCRPWFGRVWIVQEFFNARNSV</sequence>
<dbReference type="VEuPathDB" id="FungiDB:CC77DRAFT_900427"/>
<dbReference type="Pfam" id="PF06985">
    <property type="entry name" value="HET"/>
    <property type="match status" value="1"/>
</dbReference>
<accession>A0A177D5C9</accession>
<dbReference type="RefSeq" id="XP_018380137.1">
    <property type="nucleotide sequence ID" value="XM_018533574.1"/>
</dbReference>
<dbReference type="PANTHER" id="PTHR24148">
    <property type="entry name" value="ANKYRIN REPEAT DOMAIN-CONTAINING PROTEIN 39 HOMOLOG-RELATED"/>
    <property type="match status" value="1"/>
</dbReference>
<dbReference type="KEGG" id="aalt:CC77DRAFT_900427"/>
<feature type="domain" description="Heterokaryon incompatibility" evidence="1">
    <location>
        <begin position="19"/>
        <end position="167"/>
    </location>
</feature>
<evidence type="ECO:0000313" key="3">
    <source>
        <dbReference type="Proteomes" id="UP000077248"/>
    </source>
</evidence>